<dbReference type="EMBL" id="JBHXCV010000001">
    <property type="protein sequence ID" value="MFD6791781.1"/>
    <property type="molecule type" value="Genomic_DNA"/>
</dbReference>
<accession>A0ABW6FZS2</accession>
<protein>
    <submittedName>
        <fullName evidence="1">Uncharacterized protein</fullName>
    </submittedName>
</protein>
<name>A0ABW6FZS2_9PSEU</name>
<dbReference type="RefSeq" id="WP_258936543.1">
    <property type="nucleotide sequence ID" value="NZ_JANBBF010000009.1"/>
</dbReference>
<evidence type="ECO:0000313" key="2">
    <source>
        <dbReference type="Proteomes" id="UP001598673"/>
    </source>
</evidence>
<dbReference type="Proteomes" id="UP001598673">
    <property type="component" value="Unassembled WGS sequence"/>
</dbReference>
<reference evidence="1 2" key="1">
    <citation type="submission" date="2024-09" db="EMBL/GenBank/DDBJ databases">
        <title>The Natural Products Discovery Center: Release of the First 8490 Sequenced Strains for Exploring Actinobacteria Biosynthetic Diversity.</title>
        <authorList>
            <person name="Kalkreuter E."/>
            <person name="Kautsar S.A."/>
            <person name="Yang D."/>
            <person name="Bader C.D."/>
            <person name="Teijaro C.N."/>
            <person name="Fluegel L."/>
            <person name="Davis C.M."/>
            <person name="Simpson J.R."/>
            <person name="Lauterbach L."/>
            <person name="Steele A.D."/>
            <person name="Gui C."/>
            <person name="Meng S."/>
            <person name="Li G."/>
            <person name="Viehrig K."/>
            <person name="Ye F."/>
            <person name="Su P."/>
            <person name="Kiefer A.F."/>
            <person name="Nichols A."/>
            <person name="Cepeda A.J."/>
            <person name="Yan W."/>
            <person name="Fan B."/>
            <person name="Jiang Y."/>
            <person name="Adhikari A."/>
            <person name="Zheng C.-J."/>
            <person name="Schuster L."/>
            <person name="Cowan T.M."/>
            <person name="Smanski M.J."/>
            <person name="Chevrette M.G."/>
            <person name="De Carvalho L.P.S."/>
            <person name="Shen B."/>
        </authorList>
    </citation>
    <scope>NUCLEOTIDE SEQUENCE [LARGE SCALE GENOMIC DNA]</scope>
    <source>
        <strain evidence="1 2">NPDC060353</strain>
    </source>
</reference>
<gene>
    <name evidence="1" type="ORF">ACFWGY_00405</name>
</gene>
<evidence type="ECO:0000313" key="1">
    <source>
        <dbReference type="EMBL" id="MFD6791781.1"/>
    </source>
</evidence>
<comment type="caution">
    <text evidence="1">The sequence shown here is derived from an EMBL/GenBank/DDBJ whole genome shotgun (WGS) entry which is preliminary data.</text>
</comment>
<organism evidence="1 2">
    <name type="scientific">Prauserella salsuginis</name>
    <dbReference type="NCBI Taxonomy" id="387889"/>
    <lineage>
        <taxon>Bacteria</taxon>
        <taxon>Bacillati</taxon>
        <taxon>Actinomycetota</taxon>
        <taxon>Actinomycetes</taxon>
        <taxon>Pseudonocardiales</taxon>
        <taxon>Pseudonocardiaceae</taxon>
        <taxon>Prauserella</taxon>
        <taxon>Prauserella salsuginis group</taxon>
    </lineage>
</organism>
<proteinExistence type="predicted"/>
<sequence length="47" mass="5129">MIARLGELRCDTDEPQRDLLTARTVGMVTVGMTAAPRGRPSLTTVRD</sequence>
<keyword evidence="2" id="KW-1185">Reference proteome</keyword>